<dbReference type="SUPFAM" id="SSF51261">
    <property type="entry name" value="Duplicated hybrid motif"/>
    <property type="match status" value="1"/>
</dbReference>
<organism evidence="3 4">
    <name type="scientific">Candidatus Methylobacter oryzae</name>
    <dbReference type="NCBI Taxonomy" id="2497749"/>
    <lineage>
        <taxon>Bacteria</taxon>
        <taxon>Pseudomonadati</taxon>
        <taxon>Pseudomonadota</taxon>
        <taxon>Gammaproteobacteria</taxon>
        <taxon>Methylococcales</taxon>
        <taxon>Methylococcaceae</taxon>
        <taxon>Methylobacter</taxon>
    </lineage>
</organism>
<evidence type="ECO:0000313" key="3">
    <source>
        <dbReference type="EMBL" id="TRW94358.1"/>
    </source>
</evidence>
<dbReference type="PANTHER" id="PTHR21666:SF268">
    <property type="entry name" value="PEPTIDASE M23 DOMAIN-CONTAINING PROTEIN"/>
    <property type="match status" value="1"/>
</dbReference>
<comment type="caution">
    <text evidence="3">The sequence shown here is derived from an EMBL/GenBank/DDBJ whole genome shotgun (WGS) entry which is preliminary data.</text>
</comment>
<keyword evidence="1" id="KW-0732">Signal</keyword>
<feature type="chain" id="PRO_5047389694" evidence="1">
    <location>
        <begin position="24"/>
        <end position="171"/>
    </location>
</feature>
<evidence type="ECO:0000256" key="1">
    <source>
        <dbReference type="SAM" id="SignalP"/>
    </source>
</evidence>
<sequence>MKVKVMKKLVFLLLVVSVGYLIPANHTIPVAGASAADWNPASFWYSPWGRSGTHKGIDIFAKEGADVLAATNGLVVYARFNDMGGNSVVVLGPKWRFYYYAHLQRIDTRVLRQVSMGDIIGTVGNTGNAKGKPPHLHFSVRSLLPLFWQYDAGKAQAWNKIFYLDPGALLT</sequence>
<dbReference type="InterPro" id="IPR016047">
    <property type="entry name" value="M23ase_b-sheet_dom"/>
</dbReference>
<dbReference type="InterPro" id="IPR050570">
    <property type="entry name" value="Cell_wall_metabolism_enzyme"/>
</dbReference>
<dbReference type="EMBL" id="RYFG02000099">
    <property type="protein sequence ID" value="TRW94358.1"/>
    <property type="molecule type" value="Genomic_DNA"/>
</dbReference>
<name>A0ABY3CAA1_9GAMM</name>
<keyword evidence="4" id="KW-1185">Reference proteome</keyword>
<gene>
    <name evidence="3" type="ORF">EKO24_012215</name>
</gene>
<dbReference type="Gene3D" id="2.70.70.10">
    <property type="entry name" value="Glucose Permease (Domain IIA)"/>
    <property type="match status" value="1"/>
</dbReference>
<dbReference type="CDD" id="cd12797">
    <property type="entry name" value="M23_peptidase"/>
    <property type="match status" value="1"/>
</dbReference>
<reference evidence="3 4" key="1">
    <citation type="journal article" date="2019" name="Antonie Van Leeuwenhoek">
        <title>Description of 'Ca. Methylobacter oryzae' KRF1, a novel species from the environmentally important Methylobacter clade 2.</title>
        <authorList>
            <person name="Khatri K."/>
            <person name="Mohite J.A."/>
            <person name="Pandit P.S."/>
            <person name="Bahulikar R."/>
            <person name="Rahalkar M.C."/>
        </authorList>
    </citation>
    <scope>NUCLEOTIDE SEQUENCE [LARGE SCALE GENOMIC DNA]</scope>
    <source>
        <strain evidence="3 4">KRF1</strain>
    </source>
</reference>
<protein>
    <submittedName>
        <fullName evidence="3">M23 family metallopeptidase</fullName>
    </submittedName>
</protein>
<dbReference type="PANTHER" id="PTHR21666">
    <property type="entry name" value="PEPTIDASE-RELATED"/>
    <property type="match status" value="1"/>
</dbReference>
<dbReference type="Proteomes" id="UP000733744">
    <property type="component" value="Unassembled WGS sequence"/>
</dbReference>
<feature type="domain" description="M23ase beta-sheet core" evidence="2">
    <location>
        <begin position="53"/>
        <end position="141"/>
    </location>
</feature>
<feature type="signal peptide" evidence="1">
    <location>
        <begin position="1"/>
        <end position="23"/>
    </location>
</feature>
<dbReference type="InterPro" id="IPR011055">
    <property type="entry name" value="Dup_hybrid_motif"/>
</dbReference>
<evidence type="ECO:0000259" key="2">
    <source>
        <dbReference type="Pfam" id="PF01551"/>
    </source>
</evidence>
<evidence type="ECO:0000313" key="4">
    <source>
        <dbReference type="Proteomes" id="UP000733744"/>
    </source>
</evidence>
<proteinExistence type="predicted"/>
<dbReference type="Pfam" id="PF01551">
    <property type="entry name" value="Peptidase_M23"/>
    <property type="match status" value="1"/>
</dbReference>
<accession>A0ABY3CAA1</accession>